<organism evidence="6 7">
    <name type="scientific">Vibrio diazotrophicus</name>
    <dbReference type="NCBI Taxonomy" id="685"/>
    <lineage>
        <taxon>Bacteria</taxon>
        <taxon>Pseudomonadati</taxon>
        <taxon>Pseudomonadota</taxon>
        <taxon>Gammaproteobacteria</taxon>
        <taxon>Vibrionales</taxon>
        <taxon>Vibrionaceae</taxon>
        <taxon>Vibrio</taxon>
    </lineage>
</organism>
<keyword evidence="4" id="KW-0804">Transcription</keyword>
<dbReference type="GO" id="GO:0003677">
    <property type="term" value="F:DNA binding"/>
    <property type="evidence" value="ECO:0007669"/>
    <property type="project" value="UniProtKB-KW"/>
</dbReference>
<accession>A0A329E7Z4</accession>
<evidence type="ECO:0000256" key="2">
    <source>
        <dbReference type="ARBA" id="ARBA00023015"/>
    </source>
</evidence>
<evidence type="ECO:0000259" key="5">
    <source>
        <dbReference type="PROSITE" id="PS50931"/>
    </source>
</evidence>
<dbReference type="PROSITE" id="PS50931">
    <property type="entry name" value="HTH_LYSR"/>
    <property type="match status" value="1"/>
</dbReference>
<evidence type="ECO:0000313" key="7">
    <source>
        <dbReference type="Proteomes" id="UP000248729"/>
    </source>
</evidence>
<dbReference type="PANTHER" id="PTHR30118">
    <property type="entry name" value="HTH-TYPE TRANSCRIPTIONAL REGULATOR LEUO-RELATED"/>
    <property type="match status" value="1"/>
</dbReference>
<evidence type="ECO:0000256" key="1">
    <source>
        <dbReference type="ARBA" id="ARBA00009437"/>
    </source>
</evidence>
<evidence type="ECO:0000256" key="3">
    <source>
        <dbReference type="ARBA" id="ARBA00023125"/>
    </source>
</evidence>
<dbReference type="Gene3D" id="1.10.10.10">
    <property type="entry name" value="Winged helix-like DNA-binding domain superfamily/Winged helix DNA-binding domain"/>
    <property type="match status" value="1"/>
</dbReference>
<dbReference type="SUPFAM" id="SSF46785">
    <property type="entry name" value="Winged helix' DNA-binding domain"/>
    <property type="match status" value="1"/>
</dbReference>
<dbReference type="Pfam" id="PF00126">
    <property type="entry name" value="HTH_1"/>
    <property type="match status" value="1"/>
</dbReference>
<comment type="similarity">
    <text evidence="1">Belongs to the LysR transcriptional regulatory family.</text>
</comment>
<dbReference type="PRINTS" id="PR00039">
    <property type="entry name" value="HTHLYSR"/>
</dbReference>
<dbReference type="InterPro" id="IPR036388">
    <property type="entry name" value="WH-like_DNA-bd_sf"/>
</dbReference>
<dbReference type="SUPFAM" id="SSF53850">
    <property type="entry name" value="Periplasmic binding protein-like II"/>
    <property type="match status" value="1"/>
</dbReference>
<evidence type="ECO:0000256" key="4">
    <source>
        <dbReference type="ARBA" id="ARBA00023163"/>
    </source>
</evidence>
<reference evidence="6 7" key="1">
    <citation type="submission" date="2018-06" db="EMBL/GenBank/DDBJ databases">
        <title>Freshwater and sediment microbial communities from various areas in North America, analyzing microbe dynamics in response to fracking.</title>
        <authorList>
            <person name="Lamendella R."/>
        </authorList>
    </citation>
    <scope>NUCLEOTIDE SEQUENCE [LARGE SCALE GENOMIC DNA]</scope>
    <source>
        <strain evidence="6 7">99A</strain>
    </source>
</reference>
<gene>
    <name evidence="6" type="ORF">DET48_11597</name>
</gene>
<protein>
    <submittedName>
        <fullName evidence="6">DNA-binding transcriptional LysR family regulator</fullName>
    </submittedName>
</protein>
<dbReference type="InterPro" id="IPR000847">
    <property type="entry name" value="LysR_HTH_N"/>
</dbReference>
<proteinExistence type="inferred from homology"/>
<evidence type="ECO:0000313" key="6">
    <source>
        <dbReference type="EMBL" id="RAS62166.1"/>
    </source>
</evidence>
<dbReference type="InterPro" id="IPR036390">
    <property type="entry name" value="WH_DNA-bd_sf"/>
</dbReference>
<keyword evidence="2" id="KW-0805">Transcription regulation</keyword>
<sequence>MHGWIMDLNLVRTFLVVAENLSYTKAAEQMNLTQPAVSSAIKRLEKEYGQTLFVKNGRGIELTTKGYQLIPFFRQALDIIENAMHMREHFSVYCNEAILHCLWPMENITFTESPQDKNALFEHMRQQKADLIIDTILMKDSSFVIEEVHREPLVVVCRKNHPRIRGSITKQEYYQELHVLNSAMWENLRGFEQITQEPIEERKTNIISGSIAGLILHASQSDALAFVNQSFAQKWADKLDLQVLECPIKTDLAPYHLVYHKRELKNPAHKALRENIKQKLVNYKS</sequence>
<dbReference type="InterPro" id="IPR050389">
    <property type="entry name" value="LysR-type_TF"/>
</dbReference>
<dbReference type="InterPro" id="IPR005119">
    <property type="entry name" value="LysR_subst-bd"/>
</dbReference>
<dbReference type="Proteomes" id="UP000248729">
    <property type="component" value="Unassembled WGS sequence"/>
</dbReference>
<dbReference type="PANTHER" id="PTHR30118:SF6">
    <property type="entry name" value="HTH-TYPE TRANSCRIPTIONAL REGULATOR LEUO"/>
    <property type="match status" value="1"/>
</dbReference>
<dbReference type="EMBL" id="QLTR01000015">
    <property type="protein sequence ID" value="RAS62166.1"/>
    <property type="molecule type" value="Genomic_DNA"/>
</dbReference>
<name>A0A329E7Z4_VIBDI</name>
<dbReference type="AlphaFoldDB" id="A0A329E7Z4"/>
<keyword evidence="3 6" id="KW-0238">DNA-binding</keyword>
<feature type="domain" description="HTH lysR-type" evidence="5">
    <location>
        <begin position="6"/>
        <end position="63"/>
    </location>
</feature>
<comment type="caution">
    <text evidence="6">The sequence shown here is derived from an EMBL/GenBank/DDBJ whole genome shotgun (WGS) entry which is preliminary data.</text>
</comment>
<dbReference type="GO" id="GO:0003700">
    <property type="term" value="F:DNA-binding transcription factor activity"/>
    <property type="evidence" value="ECO:0007669"/>
    <property type="project" value="InterPro"/>
</dbReference>
<dbReference type="Pfam" id="PF03466">
    <property type="entry name" value="LysR_substrate"/>
    <property type="match status" value="1"/>
</dbReference>
<dbReference type="Gene3D" id="3.40.190.10">
    <property type="entry name" value="Periplasmic binding protein-like II"/>
    <property type="match status" value="2"/>
</dbReference>